<evidence type="ECO:0000313" key="5">
    <source>
        <dbReference type="EMBL" id="ORY47285.1"/>
    </source>
</evidence>
<dbReference type="Pfam" id="PF01301">
    <property type="entry name" value="Glyco_hydro_35"/>
    <property type="match status" value="1"/>
</dbReference>
<proteinExistence type="inferred from homology"/>
<evidence type="ECO:0000256" key="3">
    <source>
        <dbReference type="SAM" id="Phobius"/>
    </source>
</evidence>
<dbReference type="AlphaFoldDB" id="A0A1Y2CLR3"/>
<keyword evidence="3" id="KW-0472">Membrane</keyword>
<accession>A0A1Y2CLR3</accession>
<reference evidence="5 6" key="1">
    <citation type="submission" date="2016-07" db="EMBL/GenBank/DDBJ databases">
        <title>Pervasive Adenine N6-methylation of Active Genes in Fungi.</title>
        <authorList>
            <consortium name="DOE Joint Genome Institute"/>
            <person name="Mondo S.J."/>
            <person name="Dannebaum R.O."/>
            <person name="Kuo R.C."/>
            <person name="Labutti K."/>
            <person name="Haridas S."/>
            <person name="Kuo A."/>
            <person name="Salamov A."/>
            <person name="Ahrendt S.R."/>
            <person name="Lipzen A."/>
            <person name="Sullivan W."/>
            <person name="Andreopoulos W.B."/>
            <person name="Clum A."/>
            <person name="Lindquist E."/>
            <person name="Daum C."/>
            <person name="Ramamoorthy G.K."/>
            <person name="Gryganskyi A."/>
            <person name="Culley D."/>
            <person name="Magnuson J.K."/>
            <person name="James T.Y."/>
            <person name="O'Malley M.A."/>
            <person name="Stajich J.E."/>
            <person name="Spatafora J.W."/>
            <person name="Visel A."/>
            <person name="Grigoriev I.V."/>
        </authorList>
    </citation>
    <scope>NUCLEOTIDE SEQUENCE [LARGE SCALE GENOMIC DNA]</scope>
    <source>
        <strain evidence="5 6">JEL800</strain>
    </source>
</reference>
<organism evidence="5 6">
    <name type="scientific">Rhizoclosmatium globosum</name>
    <dbReference type="NCBI Taxonomy" id="329046"/>
    <lineage>
        <taxon>Eukaryota</taxon>
        <taxon>Fungi</taxon>
        <taxon>Fungi incertae sedis</taxon>
        <taxon>Chytridiomycota</taxon>
        <taxon>Chytridiomycota incertae sedis</taxon>
        <taxon>Chytridiomycetes</taxon>
        <taxon>Chytridiales</taxon>
        <taxon>Chytriomycetaceae</taxon>
        <taxon>Rhizoclosmatium</taxon>
    </lineage>
</organism>
<keyword evidence="3" id="KW-1133">Transmembrane helix</keyword>
<protein>
    <recommendedName>
        <fullName evidence="4">Glycoside hydrolase 35 catalytic domain-containing protein</fullName>
    </recommendedName>
</protein>
<dbReference type="InterPro" id="IPR031330">
    <property type="entry name" value="Gly_Hdrlase_35_cat"/>
</dbReference>
<feature type="domain" description="Glycoside hydrolase 35 catalytic" evidence="4">
    <location>
        <begin position="65"/>
        <end position="416"/>
    </location>
</feature>
<dbReference type="Proteomes" id="UP000193642">
    <property type="component" value="Unassembled WGS sequence"/>
</dbReference>
<evidence type="ECO:0000259" key="4">
    <source>
        <dbReference type="Pfam" id="PF01301"/>
    </source>
</evidence>
<dbReference type="PANTHER" id="PTHR23421">
    <property type="entry name" value="BETA-GALACTOSIDASE RELATED"/>
    <property type="match status" value="1"/>
</dbReference>
<evidence type="ECO:0000256" key="1">
    <source>
        <dbReference type="ARBA" id="ARBA00009809"/>
    </source>
</evidence>
<dbReference type="Gene3D" id="3.20.20.80">
    <property type="entry name" value="Glycosidases"/>
    <property type="match status" value="1"/>
</dbReference>
<keyword evidence="3" id="KW-0812">Transmembrane</keyword>
<feature type="transmembrane region" description="Helical" evidence="3">
    <location>
        <begin position="6"/>
        <end position="28"/>
    </location>
</feature>
<dbReference type="STRING" id="329046.A0A1Y2CLR3"/>
<dbReference type="InterPro" id="IPR017853">
    <property type="entry name" value="GH"/>
</dbReference>
<dbReference type="GO" id="GO:0005975">
    <property type="term" value="P:carbohydrate metabolic process"/>
    <property type="evidence" value="ECO:0007669"/>
    <property type="project" value="InterPro"/>
</dbReference>
<name>A0A1Y2CLR3_9FUNG</name>
<comment type="caution">
    <text evidence="5">The sequence shown here is derived from an EMBL/GenBank/DDBJ whole genome shotgun (WGS) entry which is preliminary data.</text>
</comment>
<dbReference type="Gene3D" id="2.60.120.260">
    <property type="entry name" value="Galactose-binding domain-like"/>
    <property type="match status" value="1"/>
</dbReference>
<dbReference type="GO" id="GO:0004553">
    <property type="term" value="F:hydrolase activity, hydrolyzing O-glycosyl compounds"/>
    <property type="evidence" value="ECO:0007669"/>
    <property type="project" value="InterPro"/>
</dbReference>
<dbReference type="PRINTS" id="PR00742">
    <property type="entry name" value="GLHYDRLASE35"/>
</dbReference>
<gene>
    <name evidence="5" type="ORF">BCR33DRAFT_715030</name>
</gene>
<sequence>MAALTAPQQTALATVATIAVLAAGLLALKRMRRVRQLGSLPISSSDVCYAPPAGGTNTLTWTKHSLIINGTPLVILAAEFHPWRIPDRKRWEAVLKLYKSIGFNAIRIYFHWGFHSPNEGVYHWDGNRDIDYLLTLCEELDLFVIAAPGPYICSETQAGGLPSWLVAKKDVRIRHSNFDFDKPYDMQYSLYCREWMQAILPIIAAHQITQKPNGCVILLQIENENFETLIGIPIGSSDDMRFLARTARECGIDAGSWIARDEKHKECGKATFGLDLYAYDKYVVFAPTSDPSNLAVNADTHRDHSKWTDWEPKIVESAMDQMERKVRGFGGCAATGPMFIAELQGGWFNHYELGCSYDTIYDFYGEDYTRLVYDSSFAQGVTMISYYMGYGGTNWGTLGDPDVYTSYDYSACIREFMYLSGRGRKLRLGLAFTRSFNLLTRTDRIPPKAQTIKTTKYTVTLIKRPAVKLKGTLEYKSDTSGVHLLFSTAPIHLRTHILVEGRRTQVWIVQNDSKAGGELAFQGEVWVTRGRGELGASVNVVKEASASIISFKGAYGWCGFHHRPSELLILALPEEELYKLSPTFEEGFWADKGRIGDMIRACGSDPVSVSWGSYFAQHDIKRGTFEVEWQEGEDCVFALHPLAGFPGLEFKERHSTDAPLSTLQNHSMGQFHSWSARSVDFDSYSWIPLAMSTKKATVPALDTIDLGYTSGHVLYKISVPATEYMPVEARNLVLSLDTRHRCIIYLNKEYVVGGHTSYALQLFSHGAKQGPDPFQDLQRYIIPHEKLRRSGVNTLYILVESWGLNRQAFALNDVRNGRGIRHLKVESEPVGGTYAGFLFNRRVKFGLEVTGVDARELHQPFNHCGLPDEEFGVGYLPLIGSEIVPASGAHDGVAVLTLRPEKQPRWFQGAIKLSLPHGVRVPLRLHLSGPATAHVWIQNTYLAKYYGNGDCVQKDFIIPETYLAEKELSVKVLVYDGRRLQSGEVADWVGLSVKGWNIENGEGQAKWSGNLWDGETGSGVLFATTQESWR</sequence>
<evidence type="ECO:0000313" key="6">
    <source>
        <dbReference type="Proteomes" id="UP000193642"/>
    </source>
</evidence>
<dbReference type="InterPro" id="IPR001944">
    <property type="entry name" value="Glycoside_Hdrlase_35"/>
</dbReference>
<dbReference type="SUPFAM" id="SSF51445">
    <property type="entry name" value="(Trans)glycosidases"/>
    <property type="match status" value="1"/>
</dbReference>
<keyword evidence="6" id="KW-1185">Reference proteome</keyword>
<comment type="similarity">
    <text evidence="1 2">Belongs to the glycosyl hydrolase 35 family.</text>
</comment>
<dbReference type="OrthoDB" id="1657402at2759"/>
<evidence type="ECO:0000256" key="2">
    <source>
        <dbReference type="RuleBase" id="RU003679"/>
    </source>
</evidence>
<dbReference type="EMBL" id="MCGO01000014">
    <property type="protein sequence ID" value="ORY47285.1"/>
    <property type="molecule type" value="Genomic_DNA"/>
</dbReference>